<name>A0A7Z0WLE6_9PSEU</name>
<keyword evidence="2" id="KW-1185">Reference proteome</keyword>
<dbReference type="OrthoDB" id="3201966at2"/>
<comment type="caution">
    <text evidence="1">The sequence shown here is derived from an EMBL/GenBank/DDBJ whole genome shotgun (WGS) entry which is preliminary data.</text>
</comment>
<reference evidence="1 2" key="1">
    <citation type="submission" date="2016-12" db="EMBL/GenBank/DDBJ databases">
        <title>The draft genome sequence of Actinophytocola xinjiangensis.</title>
        <authorList>
            <person name="Wang W."/>
            <person name="Yuan L."/>
        </authorList>
    </citation>
    <scope>NUCLEOTIDE SEQUENCE [LARGE SCALE GENOMIC DNA]</scope>
    <source>
        <strain evidence="1 2">CGMCC 4.4663</strain>
    </source>
</reference>
<organism evidence="1 2">
    <name type="scientific">Actinophytocola xinjiangensis</name>
    <dbReference type="NCBI Taxonomy" id="485602"/>
    <lineage>
        <taxon>Bacteria</taxon>
        <taxon>Bacillati</taxon>
        <taxon>Actinomycetota</taxon>
        <taxon>Actinomycetes</taxon>
        <taxon>Pseudonocardiales</taxon>
        <taxon>Pseudonocardiaceae</taxon>
    </lineage>
</organism>
<accession>A0A7Z0WLE6</accession>
<dbReference type="Proteomes" id="UP000185696">
    <property type="component" value="Unassembled WGS sequence"/>
</dbReference>
<dbReference type="NCBIfam" id="NF047352">
    <property type="entry name" value="P_loop_sacsin"/>
    <property type="match status" value="1"/>
</dbReference>
<sequence>MSDPFDTARLREAVLAAWRTSPTRLREDANAEEDLYLGGYRDRLLVELAQNAADAAQAAGVAGHLRVSLVGDELRVANTGRPLDAAGVASLASLRASAKEHGVGQFGLGFAAVLTVCDEPRVVSRTGGVAFSAARTREELGTTDRVPVLRLVWPTDEDPVPDGFDTEVRLPLKDEPPEFSGQAVDLLLALDGLDRIDIGGRSWRRDGDDLYGPDGVTHWTIVRESGELPPELTGGLPTEHRPQWTICWAYADGQPDQVLHAPTPTDERLSLPARLIATLPVEPSRRRIMPGPATDAVLDAAVRLYPKLLDKVDRPTELVPLPGFPLSEVDDRLRQGITSVLRNTAWLPTPNGDPVSPGKAALLPTDSPALAELLADVVPGLVTAEYAAPEHAAALAALDTTRLHTADIVAAVTGIDRPPSWWYRLYDALSPIAEVDSDAREALGGLPVPMADGRTIPGPRGALIVDGDVDHSFGDAVHPEAAHPLLERLGARRGGTADLLDSLREAVERSVDDAESGMDIDDLRDSVLTLVAAAGARQGEYPWLSALALRDEAGDHRRADELALPDAPLLDLLDDDTPVGVLHPDTVTTWPRHVLTAVGVLDTFAVVVDEAPSAPDHDLPDERDWWDSLAEPPHRMTAVRDLDLVAEHAWPAALRLLAGDPDTWRAMHEPGGHTGWWLANHAVLDDHAPHELRLPDAGALAGLYDPVPPVDVDPSVLRAIGVREELDLTGPDDAEDLLDRLADQNRQVTTGTAMRAHAAIAEAVQDGVLSAEDVRPPVAVRPLTGGVLPASEAMVLDAPWVLGVASGERVVSAGPDFALAEPLADVLDVPLATEVVVGVIREQAQPVLWADLGAVVDACDLAGLEVPAGGPLVHERLTVRIGLADHEVAWWVDRDVVHCTDSTEGMARALAWSTDRWEERHTFAALLEDPESLLG</sequence>
<dbReference type="AlphaFoldDB" id="A0A7Z0WLE6"/>
<evidence type="ECO:0008006" key="3">
    <source>
        <dbReference type="Google" id="ProtNLM"/>
    </source>
</evidence>
<evidence type="ECO:0000313" key="2">
    <source>
        <dbReference type="Proteomes" id="UP000185696"/>
    </source>
</evidence>
<dbReference type="EMBL" id="MSIF01000009">
    <property type="protein sequence ID" value="OLF09544.1"/>
    <property type="molecule type" value="Genomic_DNA"/>
</dbReference>
<gene>
    <name evidence="1" type="ORF">BLA60_19340</name>
</gene>
<dbReference type="InterPro" id="IPR036890">
    <property type="entry name" value="HATPase_C_sf"/>
</dbReference>
<proteinExistence type="predicted"/>
<protein>
    <recommendedName>
        <fullName evidence="3">Molecular chaperone Hsp90</fullName>
    </recommendedName>
</protein>
<dbReference type="RefSeq" id="WP_075134537.1">
    <property type="nucleotide sequence ID" value="NZ_MSIF01000009.1"/>
</dbReference>
<evidence type="ECO:0000313" key="1">
    <source>
        <dbReference type="EMBL" id="OLF09544.1"/>
    </source>
</evidence>
<dbReference type="SUPFAM" id="SSF55874">
    <property type="entry name" value="ATPase domain of HSP90 chaperone/DNA topoisomerase II/histidine kinase"/>
    <property type="match status" value="1"/>
</dbReference>